<accession>A0AAD9KKY9</accession>
<sequence length="124" mass="13982">MTNGSVGGDDGGGDFKAGIRLQKMGDVKLEEMDVEKTGGHSEEQLHASGLSSLTKEVLKYSQVDVNRMLNEWKLALQAKDNEWLKKLEAKDEEKNLLRDMVNTLKQRDIAEYERKLMEVIGELS</sequence>
<gene>
    <name evidence="1" type="ORF">NP493_941g02021</name>
</gene>
<organism evidence="1 2">
    <name type="scientific">Ridgeia piscesae</name>
    <name type="common">Tubeworm</name>
    <dbReference type="NCBI Taxonomy" id="27915"/>
    <lineage>
        <taxon>Eukaryota</taxon>
        <taxon>Metazoa</taxon>
        <taxon>Spiralia</taxon>
        <taxon>Lophotrochozoa</taxon>
        <taxon>Annelida</taxon>
        <taxon>Polychaeta</taxon>
        <taxon>Sedentaria</taxon>
        <taxon>Canalipalpata</taxon>
        <taxon>Sabellida</taxon>
        <taxon>Siboglinidae</taxon>
        <taxon>Ridgeia</taxon>
    </lineage>
</organism>
<comment type="caution">
    <text evidence="1">The sequence shown here is derived from an EMBL/GenBank/DDBJ whole genome shotgun (WGS) entry which is preliminary data.</text>
</comment>
<dbReference type="AlphaFoldDB" id="A0AAD9KKY9"/>
<name>A0AAD9KKY9_RIDPI</name>
<protein>
    <submittedName>
        <fullName evidence="1">Uncharacterized protein</fullName>
    </submittedName>
</protein>
<proteinExistence type="predicted"/>
<dbReference type="EMBL" id="JAODUO010000948">
    <property type="protein sequence ID" value="KAK2172590.1"/>
    <property type="molecule type" value="Genomic_DNA"/>
</dbReference>
<dbReference type="Proteomes" id="UP001209878">
    <property type="component" value="Unassembled WGS sequence"/>
</dbReference>
<keyword evidence="2" id="KW-1185">Reference proteome</keyword>
<evidence type="ECO:0000313" key="1">
    <source>
        <dbReference type="EMBL" id="KAK2172590.1"/>
    </source>
</evidence>
<reference evidence="1" key="1">
    <citation type="journal article" date="2023" name="Mol. Biol. Evol.">
        <title>Third-Generation Sequencing Reveals the Adaptive Role of the Epigenome in Three Deep-Sea Polychaetes.</title>
        <authorList>
            <person name="Perez M."/>
            <person name="Aroh O."/>
            <person name="Sun Y."/>
            <person name="Lan Y."/>
            <person name="Juniper S.K."/>
            <person name="Young C.R."/>
            <person name="Angers B."/>
            <person name="Qian P.Y."/>
        </authorList>
    </citation>
    <scope>NUCLEOTIDE SEQUENCE</scope>
    <source>
        <strain evidence="1">R07B-5</strain>
    </source>
</reference>
<evidence type="ECO:0000313" key="2">
    <source>
        <dbReference type="Proteomes" id="UP001209878"/>
    </source>
</evidence>